<dbReference type="FunFam" id="3.10.250.10:FF:000006">
    <property type="entry name" value="neurotrypsin isoform X2"/>
    <property type="match status" value="1"/>
</dbReference>
<keyword evidence="3" id="KW-0964">Secreted</keyword>
<feature type="domain" description="SRCR" evidence="16">
    <location>
        <begin position="247"/>
        <end position="347"/>
    </location>
</feature>
<evidence type="ECO:0000256" key="1">
    <source>
        <dbReference type="ARBA" id="ARBA00004167"/>
    </source>
</evidence>
<dbReference type="FunFam" id="3.10.250.10:FF:000002">
    <property type="entry name" value="Scavenger receptor cysteine-rich type 1 protein M130"/>
    <property type="match status" value="1"/>
</dbReference>
<evidence type="ECO:0000256" key="14">
    <source>
        <dbReference type="ARBA" id="ARBA00069168"/>
    </source>
</evidence>
<reference evidence="17" key="3">
    <citation type="submission" date="2025-09" db="UniProtKB">
        <authorList>
            <consortium name="Ensembl"/>
        </authorList>
    </citation>
    <scope>IDENTIFICATION</scope>
</reference>
<comment type="caution">
    <text evidence="15">Lacks conserved residue(s) required for the propagation of feature annotation.</text>
</comment>
<evidence type="ECO:0000313" key="18">
    <source>
        <dbReference type="Proteomes" id="UP000472263"/>
    </source>
</evidence>
<dbReference type="PANTHER" id="PTHR48071:SF15">
    <property type="entry name" value="SRCR DOMAIN-CONTAINING PROTEIN"/>
    <property type="match status" value="1"/>
</dbReference>
<reference evidence="17" key="1">
    <citation type="submission" date="2019-06" db="EMBL/GenBank/DDBJ databases">
        <authorList>
            <consortium name="Wellcome Sanger Institute Data Sharing"/>
        </authorList>
    </citation>
    <scope>NUCLEOTIDE SEQUENCE [LARGE SCALE GENOMIC DNA]</scope>
</reference>
<feature type="disulfide bond" evidence="15">
    <location>
        <begin position="82"/>
        <end position="143"/>
    </location>
</feature>
<organism evidence="17 18">
    <name type="scientific">Myripristis murdjan</name>
    <name type="common">pinecone soldierfish</name>
    <dbReference type="NCBI Taxonomy" id="586833"/>
    <lineage>
        <taxon>Eukaryota</taxon>
        <taxon>Metazoa</taxon>
        <taxon>Chordata</taxon>
        <taxon>Craniata</taxon>
        <taxon>Vertebrata</taxon>
        <taxon>Euteleostomi</taxon>
        <taxon>Actinopterygii</taxon>
        <taxon>Neopterygii</taxon>
        <taxon>Teleostei</taxon>
        <taxon>Neoteleostei</taxon>
        <taxon>Acanthomorphata</taxon>
        <taxon>Holocentriformes</taxon>
        <taxon>Holocentridae</taxon>
        <taxon>Myripristis</taxon>
    </lineage>
</organism>
<dbReference type="FunFam" id="3.10.250.10:FF:000004">
    <property type="entry name" value="Scavenger receptor cysteine-rich type 1 protein M130"/>
    <property type="match status" value="1"/>
</dbReference>
<dbReference type="FunFam" id="3.10.250.10:FF:000016">
    <property type="entry name" value="Scavenger receptor cysteine-rich protein type 12"/>
    <property type="match status" value="2"/>
</dbReference>
<protein>
    <recommendedName>
        <fullName evidence="14">Soluble scavenger receptor cysteine-rich domain-containing protein SSC5D</fullName>
    </recommendedName>
</protein>
<dbReference type="GeneTree" id="ENSGT00940000163299"/>
<feature type="domain" description="SRCR" evidence="16">
    <location>
        <begin position="642"/>
        <end position="720"/>
    </location>
</feature>
<feature type="disulfide bond" evidence="15">
    <location>
        <begin position="518"/>
        <end position="528"/>
    </location>
</feature>
<evidence type="ECO:0000256" key="9">
    <source>
        <dbReference type="ARBA" id="ARBA00023157"/>
    </source>
</evidence>
<dbReference type="Proteomes" id="UP000472263">
    <property type="component" value="Chromosome 24"/>
</dbReference>
<proteinExistence type="predicted"/>
<feature type="disulfide bond" evidence="15">
    <location>
        <begin position="316"/>
        <end position="326"/>
    </location>
</feature>
<feature type="disulfide bond" evidence="15">
    <location>
        <begin position="474"/>
        <end position="538"/>
    </location>
</feature>
<dbReference type="GO" id="GO:0005737">
    <property type="term" value="C:cytoplasm"/>
    <property type="evidence" value="ECO:0007669"/>
    <property type="project" value="UniProtKB-ARBA"/>
</dbReference>
<feature type="disulfide bond" evidence="15">
    <location>
        <begin position="215"/>
        <end position="225"/>
    </location>
</feature>
<feature type="disulfide bond" evidence="15">
    <location>
        <begin position="69"/>
        <end position="133"/>
    </location>
</feature>
<dbReference type="AlphaFoldDB" id="A0A667XD21"/>
<keyword evidence="6" id="KW-0677">Repeat</keyword>
<evidence type="ECO:0000256" key="5">
    <source>
        <dbReference type="ARBA" id="ARBA00022729"/>
    </source>
</evidence>
<evidence type="ECO:0000313" key="17">
    <source>
        <dbReference type="Ensembl" id="ENSMMDP00005011953.1"/>
    </source>
</evidence>
<sequence>MIRGAFKARDIRQMQYWLLCIYCQQVYSKSLSIVYLISASDCDKLRLVGPTQCSGRVEILHRERWGTVCDDYWSLENADVVCKELNCGTALEAKRRAFFGEGKEQIWLDDVQCTGHESALTKCQHREFGDNNCGHGEDAGVVCSEHVRLVNGTNRCGGRVEVSHEGHWRKVCNSDWGKEAAEITCREIGCGTPDAQTASSSFGVGTELTGVKTRCHGNETSLSHCSLVEITGGCVDAHVVCSNSKPLRLVNGTNRCSGRVEIYHDGQWGTVCDDRWGMQEAAVTCREMNCGAPLAVKYRGHFGHGEDQVWMDDVECTGKEKSLTQCPHRGFGENDCDHSEDAGVICSDTLRLVNGTDLCSGRVEVHIDGQWGKVCASQWTTKEAELVCKELDCGKPRNDPDRSHFGQNKGLRAYTSTCTGSETSLGQCTFHPSEGCEDAVVSCSGNPQIKLVNGTDQCSGRVEIHHDGQWGTVCDDHWDIRDAQVVCKELDCGTALAAKPLAYFGKGVGEIWLDDVECFGNETSLLHCQKSTFGDNNCGHSEDAGVVCSSSLRLINGSDHCSGRLEVNHGGYWYPVFNVNWGRHEAQVVCREMSCGDPVMASGSFGQGSAQRGYIIACGGMESSLSQCSLREFVKNSNNPVGDLVNGSNSCSGRVEFYHNGQWGTVCSSSWDVSDAMVVCRQLNCGRAHKINHDGFFGYGSGNIWVDETECNGQESLLTQWTFLLEVRLVNSADHCSGRVEVHHAGQWGTVCERDWSLNKAEMICSLLECGHAVSAPGGAHFGQGSGAIWEASESCFANETSFQQCLVKGLHRASCGHEEDASVVCAGKDVGLLALGIPVPPFENHWSSTHSRKHTCKRLQTHMQTHMHAHTRIHTSTNVFCLTVHQFS</sequence>
<feature type="disulfide bond" evidence="15">
    <location>
        <begin position="113"/>
        <end position="123"/>
    </location>
</feature>
<dbReference type="InParanoid" id="A0A667XD21"/>
<dbReference type="InterPro" id="IPR036772">
    <property type="entry name" value="SRCR-like_dom_sf"/>
</dbReference>
<dbReference type="FunFam" id="3.10.250.10:FF:000007">
    <property type="entry name" value="Soluble scavenger receptor cysteine-rich domain-containing protein SSC5D"/>
    <property type="match status" value="2"/>
</dbReference>
<feature type="disulfide bond" evidence="15">
    <location>
        <begin position="272"/>
        <end position="336"/>
    </location>
</feature>
<keyword evidence="10" id="KW-0675">Receptor</keyword>
<dbReference type="Gene3D" id="3.10.250.10">
    <property type="entry name" value="SRCR-like domain"/>
    <property type="match status" value="8"/>
</dbReference>
<dbReference type="Ensembl" id="ENSMMDT00005012309.1">
    <property type="protein sequence ID" value="ENSMMDP00005011953.1"/>
    <property type="gene ID" value="ENSMMDG00005006360.1"/>
</dbReference>
<evidence type="ECO:0000256" key="10">
    <source>
        <dbReference type="ARBA" id="ARBA00023170"/>
    </source>
</evidence>
<evidence type="ECO:0000256" key="7">
    <source>
        <dbReference type="ARBA" id="ARBA00022989"/>
    </source>
</evidence>
<evidence type="ECO:0000256" key="13">
    <source>
        <dbReference type="ARBA" id="ARBA00064153"/>
    </source>
</evidence>
<evidence type="ECO:0000259" key="16">
    <source>
        <dbReference type="PROSITE" id="PS50287"/>
    </source>
</evidence>
<keyword evidence="4" id="KW-0812">Transmembrane</keyword>
<feature type="domain" description="SRCR" evidence="16">
    <location>
        <begin position="727"/>
        <end position="827"/>
    </location>
</feature>
<keyword evidence="11" id="KW-0325">Glycoprotein</keyword>
<accession>A0A667XD21</accession>
<keyword evidence="7" id="KW-1133">Transmembrane helix</keyword>
<evidence type="ECO:0000256" key="2">
    <source>
        <dbReference type="ARBA" id="ARBA00004613"/>
    </source>
</evidence>
<comment type="subcellular location">
    <subcellularLocation>
        <location evidence="1">Membrane</location>
        <topology evidence="1">Single-pass membrane protein</topology>
    </subcellularLocation>
    <subcellularLocation>
        <location evidence="2">Secreted</location>
    </subcellularLocation>
</comment>
<feature type="disulfide bond" evidence="15">
    <location>
        <begin position="796"/>
        <end position="806"/>
    </location>
</feature>
<feature type="domain" description="SRCR" evidence="16">
    <location>
        <begin position="147"/>
        <end position="242"/>
    </location>
</feature>
<keyword evidence="5" id="KW-0732">Signal</keyword>
<keyword evidence="18" id="KW-1185">Reference proteome</keyword>
<dbReference type="SMART" id="SM00202">
    <property type="entry name" value="SR"/>
    <property type="match status" value="8"/>
</dbReference>
<dbReference type="PANTHER" id="PTHR48071">
    <property type="entry name" value="SRCR DOMAIN-CONTAINING PROTEIN"/>
    <property type="match status" value="1"/>
</dbReference>
<comment type="function">
    <text evidence="12">Binds to extracellular matrix proteins. Binds to pathogen-associated molecular patterns (PAMPs) present on the cell walls of Gram-positive and Gram-negative bacteria and fungi, behaving as a pattern recognition receptor (PRR). Induces bacterial and fungal aggregation and subsequent inhibition of PAMP-induced cytokine release. Does not possess intrinsic bactericidal activity. May play a role in the innate defense and homeostasis of certain epithelial surfaces.</text>
</comment>
<dbReference type="SUPFAM" id="SSF56487">
    <property type="entry name" value="SRCR-like"/>
    <property type="match status" value="8"/>
</dbReference>
<feature type="disulfide bond" evidence="15">
    <location>
        <begin position="765"/>
        <end position="826"/>
    </location>
</feature>
<evidence type="ECO:0000256" key="4">
    <source>
        <dbReference type="ARBA" id="ARBA00022692"/>
    </source>
</evidence>
<evidence type="ECO:0000256" key="8">
    <source>
        <dbReference type="ARBA" id="ARBA00023136"/>
    </source>
</evidence>
<feature type="disulfide bond" evidence="15">
    <location>
        <begin position="752"/>
        <end position="816"/>
    </location>
</feature>
<keyword evidence="9 15" id="KW-1015">Disulfide bond</keyword>
<feature type="disulfide bond" evidence="15">
    <location>
        <begin position="418"/>
        <end position="428"/>
    </location>
</feature>
<dbReference type="FunFam" id="3.10.250.10:FF:000009">
    <property type="entry name" value="WC1"/>
    <property type="match status" value="1"/>
</dbReference>
<feature type="domain" description="SRCR" evidence="16">
    <location>
        <begin position="449"/>
        <end position="549"/>
    </location>
</feature>
<evidence type="ECO:0000256" key="11">
    <source>
        <dbReference type="ARBA" id="ARBA00023180"/>
    </source>
</evidence>
<feature type="disulfide bond" evidence="15">
    <location>
        <begin position="618"/>
        <end position="628"/>
    </location>
</feature>
<evidence type="ECO:0000256" key="15">
    <source>
        <dbReference type="PROSITE-ProRule" id="PRU00196"/>
    </source>
</evidence>
<dbReference type="PRINTS" id="PR00258">
    <property type="entry name" value="SPERACTRCPTR"/>
</dbReference>
<name>A0A667XD21_9TELE</name>
<feature type="domain" description="SRCR" evidence="16">
    <location>
        <begin position="350"/>
        <end position="444"/>
    </location>
</feature>
<evidence type="ECO:0000256" key="12">
    <source>
        <dbReference type="ARBA" id="ARBA00058074"/>
    </source>
</evidence>
<feature type="disulfide bond" evidence="15">
    <location>
        <begin position="487"/>
        <end position="548"/>
    </location>
</feature>
<comment type="subunit">
    <text evidence="13">Interacts with LGALS1 and laminin.</text>
</comment>
<dbReference type="Pfam" id="PF00530">
    <property type="entry name" value="SRCR"/>
    <property type="match status" value="8"/>
</dbReference>
<keyword evidence="8" id="KW-0472">Membrane</keyword>
<feature type="disulfide bond" evidence="15">
    <location>
        <begin position="285"/>
        <end position="346"/>
    </location>
</feature>
<evidence type="ECO:0000256" key="6">
    <source>
        <dbReference type="ARBA" id="ARBA00022737"/>
    </source>
</evidence>
<dbReference type="InterPro" id="IPR001190">
    <property type="entry name" value="SRCR"/>
</dbReference>
<reference evidence="17" key="2">
    <citation type="submission" date="2025-08" db="UniProtKB">
        <authorList>
            <consortium name="Ensembl"/>
        </authorList>
    </citation>
    <scope>IDENTIFICATION</scope>
</reference>
<dbReference type="GO" id="GO:0016020">
    <property type="term" value="C:membrane"/>
    <property type="evidence" value="ECO:0007669"/>
    <property type="project" value="UniProtKB-SubCell"/>
</dbReference>
<evidence type="ECO:0000256" key="3">
    <source>
        <dbReference type="ARBA" id="ARBA00022525"/>
    </source>
</evidence>
<feature type="domain" description="SRCR" evidence="16">
    <location>
        <begin position="45"/>
        <end position="144"/>
    </location>
</feature>
<dbReference type="PROSITE" id="PS50287">
    <property type="entry name" value="SRCR_2"/>
    <property type="match status" value="8"/>
</dbReference>
<feature type="domain" description="SRCR" evidence="16">
    <location>
        <begin position="552"/>
        <end position="631"/>
    </location>
</feature>